<dbReference type="EMBL" id="CAEY01001957">
    <property type="status" value="NOT_ANNOTATED_CDS"/>
    <property type="molecule type" value="Genomic_DNA"/>
</dbReference>
<dbReference type="AlphaFoldDB" id="T1KC17"/>
<dbReference type="EnsemblMetazoa" id="tetur08g06050.1">
    <property type="protein sequence ID" value="tetur08g06050.1"/>
    <property type="gene ID" value="tetur08g06050"/>
</dbReference>
<dbReference type="HOGENOM" id="CLU_3126907_0_0_1"/>
<sequence length="50" mass="5718">MVSTYAQLVNKMRFTYSSLKLNGDIIQKHKRVLSIFAAVLKVPPKGILLW</sequence>
<organism evidence="1 2">
    <name type="scientific">Tetranychus urticae</name>
    <name type="common">Two-spotted spider mite</name>
    <dbReference type="NCBI Taxonomy" id="32264"/>
    <lineage>
        <taxon>Eukaryota</taxon>
        <taxon>Metazoa</taxon>
        <taxon>Ecdysozoa</taxon>
        <taxon>Arthropoda</taxon>
        <taxon>Chelicerata</taxon>
        <taxon>Arachnida</taxon>
        <taxon>Acari</taxon>
        <taxon>Acariformes</taxon>
        <taxon>Trombidiformes</taxon>
        <taxon>Prostigmata</taxon>
        <taxon>Eleutherengona</taxon>
        <taxon>Raphignathae</taxon>
        <taxon>Tetranychoidea</taxon>
        <taxon>Tetranychidae</taxon>
        <taxon>Tetranychus</taxon>
    </lineage>
</organism>
<proteinExistence type="predicted"/>
<accession>T1KC17</accession>
<dbReference type="Proteomes" id="UP000015104">
    <property type="component" value="Unassembled WGS sequence"/>
</dbReference>
<evidence type="ECO:0000313" key="2">
    <source>
        <dbReference type="Proteomes" id="UP000015104"/>
    </source>
</evidence>
<name>T1KC17_TETUR</name>
<reference evidence="2" key="1">
    <citation type="submission" date="2011-08" db="EMBL/GenBank/DDBJ databases">
        <authorList>
            <person name="Rombauts S."/>
        </authorList>
    </citation>
    <scope>NUCLEOTIDE SEQUENCE</scope>
    <source>
        <strain evidence="2">London</strain>
    </source>
</reference>
<keyword evidence="2" id="KW-1185">Reference proteome</keyword>
<protein>
    <submittedName>
        <fullName evidence="1">Uncharacterized protein</fullName>
    </submittedName>
</protein>
<reference evidence="1" key="2">
    <citation type="submission" date="2015-06" db="UniProtKB">
        <authorList>
            <consortium name="EnsemblMetazoa"/>
        </authorList>
    </citation>
    <scope>IDENTIFICATION</scope>
</reference>
<evidence type="ECO:0000313" key="1">
    <source>
        <dbReference type="EnsemblMetazoa" id="tetur08g06050.1"/>
    </source>
</evidence>